<evidence type="ECO:0000256" key="6">
    <source>
        <dbReference type="ARBA" id="ARBA00022917"/>
    </source>
</evidence>
<evidence type="ECO:0000256" key="2">
    <source>
        <dbReference type="ARBA" id="ARBA00011123"/>
    </source>
</evidence>
<evidence type="ECO:0000256" key="8">
    <source>
        <dbReference type="ARBA" id="ARBA00047380"/>
    </source>
</evidence>
<evidence type="ECO:0000313" key="12">
    <source>
        <dbReference type="EMBL" id="CAD7084011.1"/>
    </source>
</evidence>
<dbReference type="AlphaFoldDB" id="A0A7R8UNJ9"/>
<protein>
    <recommendedName>
        <fullName evidence="10">Glutamyl-tRNA(Gln) amidotransferase subunit B, mitochondrial</fullName>
        <shortName evidence="10">Glu-AdT subunit B</shortName>
        <ecNumber evidence="10">6.3.5.-</ecNumber>
    </recommendedName>
</protein>
<comment type="similarity">
    <text evidence="1 10">Belongs to the GatB/GatE family. GatB subfamily.</text>
</comment>
<dbReference type="EC" id="6.3.5.-" evidence="10"/>
<keyword evidence="3 10" id="KW-0436">Ligase</keyword>
<dbReference type="NCBIfam" id="NF004014">
    <property type="entry name" value="PRK05477.1-4"/>
    <property type="match status" value="1"/>
</dbReference>
<proteinExistence type="inferred from homology"/>
<dbReference type="PANTHER" id="PTHR11659:SF0">
    <property type="entry name" value="GLUTAMYL-TRNA(GLN) AMIDOTRANSFERASE SUBUNIT B, MITOCHONDRIAL"/>
    <property type="match status" value="1"/>
</dbReference>
<dbReference type="EMBL" id="LR899011">
    <property type="protein sequence ID" value="CAD7084011.1"/>
    <property type="molecule type" value="Genomic_DNA"/>
</dbReference>
<evidence type="ECO:0000256" key="1">
    <source>
        <dbReference type="ARBA" id="ARBA00005306"/>
    </source>
</evidence>
<dbReference type="GO" id="GO:0030956">
    <property type="term" value="C:glutamyl-tRNA(Gln) amidotransferase complex"/>
    <property type="evidence" value="ECO:0007669"/>
    <property type="project" value="UniProtKB-UniRule"/>
</dbReference>
<accession>A0A7R8UNJ9</accession>
<dbReference type="OrthoDB" id="1722066at2759"/>
<dbReference type="GO" id="GO:0005524">
    <property type="term" value="F:ATP binding"/>
    <property type="evidence" value="ECO:0007669"/>
    <property type="project" value="UniProtKB-KW"/>
</dbReference>
<comment type="subunit">
    <text evidence="10">Subunit of the heterotrimeric GatCAB amidotransferase (AdT) complex, composed of A, B and C subunits.</text>
</comment>
<keyword evidence="4 10" id="KW-0547">Nucleotide-binding</keyword>
<dbReference type="InterPro" id="IPR042114">
    <property type="entry name" value="GatB_C_1"/>
</dbReference>
<keyword evidence="6 10" id="KW-0648">Protein biosynthesis</keyword>
<reference evidence="12 13" key="1">
    <citation type="submission" date="2020-11" db="EMBL/GenBank/DDBJ databases">
        <authorList>
            <person name="Wallbank WR R."/>
            <person name="Pardo Diaz C."/>
            <person name="Kozak K."/>
            <person name="Martin S."/>
            <person name="Jiggins C."/>
            <person name="Moest M."/>
            <person name="Warren A I."/>
            <person name="Generalovic N T."/>
            <person name="Byers J.R.P. K."/>
            <person name="Montejo-Kovacevich G."/>
            <person name="Yen C E."/>
        </authorList>
    </citation>
    <scope>NUCLEOTIDE SEQUENCE [LARGE SCALE GENOMIC DNA]</scope>
</reference>
<dbReference type="InterPro" id="IPR018027">
    <property type="entry name" value="Asn/Gln_amidotransferase"/>
</dbReference>
<dbReference type="Gene3D" id="1.10.10.410">
    <property type="match status" value="1"/>
</dbReference>
<dbReference type="NCBIfam" id="TIGR00133">
    <property type="entry name" value="gatB"/>
    <property type="match status" value="1"/>
</dbReference>
<name>A0A7R8UNJ9_HERIL</name>
<gene>
    <name evidence="12" type="ORF">HERILL_LOCUS6929</name>
</gene>
<evidence type="ECO:0000256" key="10">
    <source>
        <dbReference type="HAMAP-Rule" id="MF_03147"/>
    </source>
</evidence>
<dbReference type="GO" id="GO:0050567">
    <property type="term" value="F:glutaminyl-tRNA synthase (glutamine-hydrolyzing) activity"/>
    <property type="evidence" value="ECO:0007669"/>
    <property type="project" value="UniProtKB-UniRule"/>
</dbReference>
<dbReference type="Pfam" id="PF02934">
    <property type="entry name" value="GatB_N"/>
    <property type="match status" value="1"/>
</dbReference>
<dbReference type="Proteomes" id="UP000594454">
    <property type="component" value="Chromosome 3"/>
</dbReference>
<dbReference type="GO" id="GO:0005739">
    <property type="term" value="C:mitochondrion"/>
    <property type="evidence" value="ECO:0007669"/>
    <property type="project" value="UniProtKB-SubCell"/>
</dbReference>
<comment type="function">
    <text evidence="7">Allows the formation of correctly charged Asn-tRNA(Asn) or Gln-tRNA(Gln) through the transamidation of misacylated Asp-tRNA(Asn) or Glu-tRNA(Gln) in organisms which lack either or both of asparaginyl-tRNA or glutaminyl-tRNA synthetases. The reaction takes place in the presence of glutamine and ATP through an activated phospho-Asp-tRNA(Asn) or phospho-Glu-tRNA(Gln).</text>
</comment>
<evidence type="ECO:0000256" key="9">
    <source>
        <dbReference type="ARBA" id="ARBA00047913"/>
    </source>
</evidence>
<evidence type="ECO:0000256" key="5">
    <source>
        <dbReference type="ARBA" id="ARBA00022840"/>
    </source>
</evidence>
<dbReference type="InterPro" id="IPR023168">
    <property type="entry name" value="GatB_Yqey_C_2"/>
</dbReference>
<keyword evidence="10" id="KW-0496">Mitochondrion</keyword>
<dbReference type="InterPro" id="IPR006075">
    <property type="entry name" value="Asn/Gln-tRNA_Trfase_suB/E_cat"/>
</dbReference>
<dbReference type="InterPro" id="IPR014746">
    <property type="entry name" value="Gln_synth/guanido_kin_cat_dom"/>
</dbReference>
<organism evidence="12 13">
    <name type="scientific">Hermetia illucens</name>
    <name type="common">Black soldier fly</name>
    <dbReference type="NCBI Taxonomy" id="343691"/>
    <lineage>
        <taxon>Eukaryota</taxon>
        <taxon>Metazoa</taxon>
        <taxon>Ecdysozoa</taxon>
        <taxon>Arthropoda</taxon>
        <taxon>Hexapoda</taxon>
        <taxon>Insecta</taxon>
        <taxon>Pterygota</taxon>
        <taxon>Neoptera</taxon>
        <taxon>Endopterygota</taxon>
        <taxon>Diptera</taxon>
        <taxon>Brachycera</taxon>
        <taxon>Stratiomyomorpha</taxon>
        <taxon>Stratiomyidae</taxon>
        <taxon>Hermetiinae</taxon>
        <taxon>Hermetia</taxon>
    </lineage>
</organism>
<evidence type="ECO:0000313" key="13">
    <source>
        <dbReference type="Proteomes" id="UP000594454"/>
    </source>
</evidence>
<dbReference type="SUPFAM" id="SSF89095">
    <property type="entry name" value="GatB/YqeY motif"/>
    <property type="match status" value="1"/>
</dbReference>
<dbReference type="SUPFAM" id="SSF55931">
    <property type="entry name" value="Glutamine synthetase/guanido kinase"/>
    <property type="match status" value="1"/>
</dbReference>
<dbReference type="InParanoid" id="A0A7R8UNJ9"/>
<keyword evidence="13" id="KW-1185">Reference proteome</keyword>
<evidence type="ECO:0000256" key="4">
    <source>
        <dbReference type="ARBA" id="ARBA00022741"/>
    </source>
</evidence>
<dbReference type="InterPro" id="IPR017959">
    <property type="entry name" value="Asn/Gln-tRNA_amidoTrfase_suB/E"/>
</dbReference>
<dbReference type="InterPro" id="IPR003789">
    <property type="entry name" value="Asn/Gln_tRNA_amidoTrase-B-like"/>
</dbReference>
<dbReference type="HAMAP" id="MF_00121">
    <property type="entry name" value="GatB"/>
    <property type="match status" value="1"/>
</dbReference>
<dbReference type="FunFam" id="1.10.10.410:FF:000001">
    <property type="entry name" value="Aspartyl/glutamyl-tRNA(Asn/Gln) amidotransferase subunit B"/>
    <property type="match status" value="1"/>
</dbReference>
<dbReference type="FunCoup" id="A0A7R8UNJ9">
    <property type="interactions" value="990"/>
</dbReference>
<dbReference type="NCBIfam" id="NF004012">
    <property type="entry name" value="PRK05477.1-2"/>
    <property type="match status" value="1"/>
</dbReference>
<dbReference type="Gene3D" id="1.10.150.380">
    <property type="entry name" value="GatB domain, N-terminal subdomain"/>
    <property type="match status" value="1"/>
</dbReference>
<dbReference type="GO" id="GO:0032543">
    <property type="term" value="P:mitochondrial translation"/>
    <property type="evidence" value="ECO:0007669"/>
    <property type="project" value="UniProtKB-UniRule"/>
</dbReference>
<dbReference type="PANTHER" id="PTHR11659">
    <property type="entry name" value="GLUTAMYL-TRNA GLN AMIDOTRANSFERASE SUBUNIT B MITOCHONDRIAL AND PROKARYOTIC PET112-RELATED"/>
    <property type="match status" value="1"/>
</dbReference>
<evidence type="ECO:0000256" key="3">
    <source>
        <dbReference type="ARBA" id="ARBA00022598"/>
    </source>
</evidence>
<comment type="catalytic activity">
    <reaction evidence="9 10">
        <text>L-glutamyl-tRNA(Gln) + L-glutamine + ATP + H2O = L-glutaminyl-tRNA(Gln) + L-glutamate + ADP + phosphate + H(+)</text>
        <dbReference type="Rhea" id="RHEA:17521"/>
        <dbReference type="Rhea" id="RHEA-COMP:9681"/>
        <dbReference type="Rhea" id="RHEA-COMP:9684"/>
        <dbReference type="ChEBI" id="CHEBI:15377"/>
        <dbReference type="ChEBI" id="CHEBI:15378"/>
        <dbReference type="ChEBI" id="CHEBI:29985"/>
        <dbReference type="ChEBI" id="CHEBI:30616"/>
        <dbReference type="ChEBI" id="CHEBI:43474"/>
        <dbReference type="ChEBI" id="CHEBI:58359"/>
        <dbReference type="ChEBI" id="CHEBI:78520"/>
        <dbReference type="ChEBI" id="CHEBI:78521"/>
        <dbReference type="ChEBI" id="CHEBI:456216"/>
    </reaction>
</comment>
<comment type="function">
    <text evidence="10">Allows the formation of correctly charged Gln-tRNA(Gln) through the transamidation of misacylated Glu-tRNA(Gln) in the mitochondria. The reaction takes place in the presence of glutamine and ATP through an activated gamma-phospho-Glu-tRNA(Gln).</text>
</comment>
<comment type="subunit">
    <text evidence="2">Heterotrimer of A, B and C subunits.</text>
</comment>
<keyword evidence="5 10" id="KW-0067">ATP-binding</keyword>
<comment type="catalytic activity">
    <reaction evidence="8">
        <text>L-aspartyl-tRNA(Asn) + L-glutamine + ATP + H2O = L-asparaginyl-tRNA(Asn) + L-glutamate + ADP + phosphate + 2 H(+)</text>
        <dbReference type="Rhea" id="RHEA:14513"/>
        <dbReference type="Rhea" id="RHEA-COMP:9674"/>
        <dbReference type="Rhea" id="RHEA-COMP:9677"/>
        <dbReference type="ChEBI" id="CHEBI:15377"/>
        <dbReference type="ChEBI" id="CHEBI:15378"/>
        <dbReference type="ChEBI" id="CHEBI:29985"/>
        <dbReference type="ChEBI" id="CHEBI:30616"/>
        <dbReference type="ChEBI" id="CHEBI:43474"/>
        <dbReference type="ChEBI" id="CHEBI:58359"/>
        <dbReference type="ChEBI" id="CHEBI:78515"/>
        <dbReference type="ChEBI" id="CHEBI:78516"/>
        <dbReference type="ChEBI" id="CHEBI:456216"/>
    </reaction>
</comment>
<dbReference type="GO" id="GO:0070681">
    <property type="term" value="P:glutaminyl-tRNAGln biosynthesis via transamidation"/>
    <property type="evidence" value="ECO:0007669"/>
    <property type="project" value="UniProtKB-UniRule"/>
</dbReference>
<comment type="subcellular location">
    <subcellularLocation>
        <location evidence="10">Mitochondrion</location>
    </subcellularLocation>
</comment>
<dbReference type="Pfam" id="PF02637">
    <property type="entry name" value="GatB_Yqey"/>
    <property type="match status" value="1"/>
</dbReference>
<dbReference type="SMART" id="SM00845">
    <property type="entry name" value="GatB_Yqey"/>
    <property type="match status" value="1"/>
</dbReference>
<feature type="domain" description="Asn/Gln amidotransferase" evidence="11">
    <location>
        <begin position="371"/>
        <end position="521"/>
    </location>
</feature>
<evidence type="ECO:0000259" key="11">
    <source>
        <dbReference type="SMART" id="SM00845"/>
    </source>
</evidence>
<evidence type="ECO:0000256" key="7">
    <source>
        <dbReference type="ARBA" id="ARBA00024799"/>
    </source>
</evidence>
<dbReference type="InterPro" id="IPR004413">
    <property type="entry name" value="GatB"/>
</dbReference>
<sequence>MNPSCRFVILNKFDKIIVRNLTKVAPKKSKWQSVVGLEVHAQISTNSKLFSGSGCAFGSPLNSSVSLFDAAIPGTLPVLNKHCVELAVKTALALNCEINPVSMFDRKHYFYADLPAGYQITQQRAPLARKGQITYPVFTPGVTKKPYYKTVRLHQLQLEQDSGKSLHDDLAGRSLVDLNRAGVPLMELVFEPDIEDAEEAASLVKELALILKSLECCSCKMEEGALRVDANVSLHKPGTPLGTRTEIKNIGSIRNVAQAVNYEIERQRVLLDAGEEIQNETRSWDAASKRTVAMRDKEVQQDYRFMPEPNLPPLHLAMDTASASNEELVNVQAIVHAMPMLPEDKRKRLAEMYNLPQETLIILVNEEVLLDYFTQIMDSKLEVPPKTVANFLINDLLTFCNRENISVNECKISSNQFIDLFKLMQAQTINLHYARLLLNEMHSHPDKVPAQITKEKNWEQINDPEKIEELCRECVKNNPKVVEQFKKGKEKLLYALVGDVAKKTDQRANMAMVVEKLQQMLKS</sequence>